<dbReference type="PANTHER" id="PTHR43378:SF2">
    <property type="entry name" value="UDP-3-O-ACYLGLUCOSAMINE N-ACYLTRANSFERASE 1, MITOCHONDRIAL-RELATED"/>
    <property type="match status" value="1"/>
</dbReference>
<keyword evidence="3 7" id="KW-0808">Transferase</keyword>
<dbReference type="EMBL" id="DTKJ01000059">
    <property type="protein sequence ID" value="HGZ12296.1"/>
    <property type="molecule type" value="Genomic_DNA"/>
</dbReference>
<comment type="subunit">
    <text evidence="7">Homotrimer.</text>
</comment>
<dbReference type="CDD" id="cd03352">
    <property type="entry name" value="LbH_LpxD"/>
    <property type="match status" value="1"/>
</dbReference>
<reference evidence="9" key="1">
    <citation type="journal article" date="2020" name="mSystems">
        <title>Genome- and Community-Level Interaction Insights into Carbon Utilization and Element Cycling Functions of Hydrothermarchaeota in Hydrothermal Sediment.</title>
        <authorList>
            <person name="Zhou Z."/>
            <person name="Liu Y."/>
            <person name="Xu W."/>
            <person name="Pan J."/>
            <person name="Luo Z.H."/>
            <person name="Li M."/>
        </authorList>
    </citation>
    <scope>NUCLEOTIDE SEQUENCE [LARGE SCALE GENOMIC DNA]</scope>
    <source>
        <strain evidence="9">SpSt-853</strain>
    </source>
</reference>
<dbReference type="Gene3D" id="3.40.1390.10">
    <property type="entry name" value="MurE/MurF, N-terminal domain"/>
    <property type="match status" value="1"/>
</dbReference>
<proteinExistence type="inferred from homology"/>
<keyword evidence="2 7" id="KW-0441">Lipid A biosynthesis</keyword>
<keyword evidence="4 7" id="KW-0677">Repeat</keyword>
<name>A0A7C5EMS7_9BACT</name>
<dbReference type="PANTHER" id="PTHR43378">
    <property type="entry name" value="UDP-3-O-ACYLGLUCOSAMINE N-ACYLTRANSFERASE"/>
    <property type="match status" value="1"/>
</dbReference>
<dbReference type="SUPFAM" id="SSF51161">
    <property type="entry name" value="Trimeric LpxA-like enzymes"/>
    <property type="match status" value="1"/>
</dbReference>
<keyword evidence="5 7" id="KW-0443">Lipid metabolism</keyword>
<comment type="function">
    <text evidence="7">Catalyzes the N-acylation of UDP-3-O-acylglucosamine using 3-hydroxyacyl-ACP as the acyl donor. Is involved in the biosynthesis of lipid A, a phosphorylated glycolipid that anchors the lipopolysaccharide to the outer membrane of the cell.</text>
</comment>
<dbReference type="InterPro" id="IPR001451">
    <property type="entry name" value="Hexapep"/>
</dbReference>
<accession>A0A7C5EMS7</accession>
<dbReference type="AlphaFoldDB" id="A0A7C5EMS7"/>
<evidence type="ECO:0000313" key="9">
    <source>
        <dbReference type="EMBL" id="HGZ12296.1"/>
    </source>
</evidence>
<comment type="pathway">
    <text evidence="7">Bacterial outer membrane biogenesis; LPS lipid A biosynthesis.</text>
</comment>
<evidence type="ECO:0000259" key="8">
    <source>
        <dbReference type="Pfam" id="PF04613"/>
    </source>
</evidence>
<dbReference type="Pfam" id="PF00132">
    <property type="entry name" value="Hexapep"/>
    <property type="match status" value="2"/>
</dbReference>
<feature type="domain" description="UDP-3-O-[3-hydroxymyristoyl] glucosamine N-acyltransferase non-repeat region" evidence="8">
    <location>
        <begin position="23"/>
        <end position="87"/>
    </location>
</feature>
<dbReference type="InterPro" id="IPR007691">
    <property type="entry name" value="LpxD"/>
</dbReference>
<dbReference type="InterPro" id="IPR011004">
    <property type="entry name" value="Trimer_LpxA-like_sf"/>
</dbReference>
<evidence type="ECO:0000256" key="2">
    <source>
        <dbReference type="ARBA" id="ARBA00022556"/>
    </source>
</evidence>
<evidence type="ECO:0000256" key="5">
    <source>
        <dbReference type="ARBA" id="ARBA00023098"/>
    </source>
</evidence>
<dbReference type="NCBIfam" id="NF002060">
    <property type="entry name" value="PRK00892.1"/>
    <property type="match status" value="1"/>
</dbReference>
<keyword evidence="6 7" id="KW-0012">Acyltransferase</keyword>
<dbReference type="GO" id="GO:0016410">
    <property type="term" value="F:N-acyltransferase activity"/>
    <property type="evidence" value="ECO:0007669"/>
    <property type="project" value="InterPro"/>
</dbReference>
<evidence type="ECO:0000256" key="4">
    <source>
        <dbReference type="ARBA" id="ARBA00022737"/>
    </source>
</evidence>
<dbReference type="Gene3D" id="2.160.10.10">
    <property type="entry name" value="Hexapeptide repeat proteins"/>
    <property type="match status" value="1"/>
</dbReference>
<feature type="active site" description="Proton acceptor" evidence="7">
    <location>
        <position position="237"/>
    </location>
</feature>
<dbReference type="InterPro" id="IPR020573">
    <property type="entry name" value="UDP_GlcNAc_AcTrfase_non-rep"/>
</dbReference>
<comment type="catalytic activity">
    <reaction evidence="7">
        <text>a UDP-3-O-[(3R)-3-hydroxyacyl]-alpha-D-glucosamine + a (3R)-hydroxyacyl-[ACP] = a UDP-2-N,3-O-bis[(3R)-3-hydroxyacyl]-alpha-D-glucosamine + holo-[ACP] + H(+)</text>
        <dbReference type="Rhea" id="RHEA:53836"/>
        <dbReference type="Rhea" id="RHEA-COMP:9685"/>
        <dbReference type="Rhea" id="RHEA-COMP:9945"/>
        <dbReference type="ChEBI" id="CHEBI:15378"/>
        <dbReference type="ChEBI" id="CHEBI:64479"/>
        <dbReference type="ChEBI" id="CHEBI:78827"/>
        <dbReference type="ChEBI" id="CHEBI:137740"/>
        <dbReference type="ChEBI" id="CHEBI:137748"/>
        <dbReference type="EC" id="2.3.1.191"/>
    </reaction>
</comment>
<gene>
    <name evidence="7 9" type="primary">lpxD</name>
    <name evidence="9" type="ORF">ENW48_08760</name>
</gene>
<dbReference type="EC" id="2.3.1.191" evidence="7"/>
<dbReference type="InterPro" id="IPR018357">
    <property type="entry name" value="Hexapep_transf_CS"/>
</dbReference>
<comment type="similarity">
    <text evidence="7">Belongs to the transferase hexapeptide repeat family. LpxD subfamily.</text>
</comment>
<keyword evidence="1 7" id="KW-0444">Lipid biosynthesis</keyword>
<evidence type="ECO:0000256" key="7">
    <source>
        <dbReference type="HAMAP-Rule" id="MF_00523"/>
    </source>
</evidence>
<dbReference type="GO" id="GO:0103118">
    <property type="term" value="F:UDP-3-O-[(3R)-3-hydroxyacyl]-glucosamine N-acyltransferase activity"/>
    <property type="evidence" value="ECO:0007669"/>
    <property type="project" value="UniProtKB-EC"/>
</dbReference>
<dbReference type="HAMAP" id="MF_00523">
    <property type="entry name" value="LpxD"/>
    <property type="match status" value="1"/>
</dbReference>
<protein>
    <recommendedName>
        <fullName evidence="7">UDP-3-O-acylglucosamine N-acyltransferase</fullName>
        <ecNumber evidence="7">2.3.1.191</ecNumber>
    </recommendedName>
</protein>
<organism evidence="9">
    <name type="scientific">Desulfobacca acetoxidans</name>
    <dbReference type="NCBI Taxonomy" id="60893"/>
    <lineage>
        <taxon>Bacteria</taxon>
        <taxon>Pseudomonadati</taxon>
        <taxon>Thermodesulfobacteriota</taxon>
        <taxon>Desulfobaccia</taxon>
        <taxon>Desulfobaccales</taxon>
        <taxon>Desulfobaccaceae</taxon>
        <taxon>Desulfobacca</taxon>
    </lineage>
</organism>
<comment type="caution">
    <text evidence="9">The sequence shown here is derived from an EMBL/GenBank/DDBJ whole genome shotgun (WGS) entry which is preliminary data.</text>
</comment>
<evidence type="ECO:0000256" key="1">
    <source>
        <dbReference type="ARBA" id="ARBA00022516"/>
    </source>
</evidence>
<dbReference type="NCBIfam" id="TIGR01853">
    <property type="entry name" value="lipid_A_lpxD"/>
    <property type="match status" value="1"/>
</dbReference>
<dbReference type="PROSITE" id="PS00101">
    <property type="entry name" value="HEXAPEP_TRANSFERASES"/>
    <property type="match status" value="2"/>
</dbReference>
<dbReference type="Pfam" id="PF04613">
    <property type="entry name" value="LpxD"/>
    <property type="match status" value="1"/>
</dbReference>
<evidence type="ECO:0000256" key="6">
    <source>
        <dbReference type="ARBA" id="ARBA00023315"/>
    </source>
</evidence>
<dbReference type="UniPathway" id="UPA00973"/>
<evidence type="ECO:0000256" key="3">
    <source>
        <dbReference type="ARBA" id="ARBA00022679"/>
    </source>
</evidence>
<dbReference type="GO" id="GO:0016020">
    <property type="term" value="C:membrane"/>
    <property type="evidence" value="ECO:0007669"/>
    <property type="project" value="GOC"/>
</dbReference>
<sequence length="347" mass="36324">MSYSLAELAALVDGELRGPAGLVISGIAAVDQATPQDITFITAKRYARLAATSQAAAFIVPPEFADIPRPLIVVSNPYLAYARVAALFAPPPGRWPGVSDQAYLGQGVELGQDVSIAPLTFVGDRVRIGDRTTIMAGCVLGQEVTIGADALIYPNVTILDRCRLGNRVIVHSGTVIGADGFGFVPLPTGFHKIPQLGTVVIEDDVEIGANCTIDRAALGETRIGKGVKIDNLVQVAHNVLIGDHSIIVAQAGIAGSAKLGKGVALGGQAGIVGHIELGDRVQVGAQAGVTHSLPPGQVVLGSPARPHREFSTINAHLSKLPEIYQRLKQLEERVNRMASPLTEEAES</sequence>
<dbReference type="GO" id="GO:0009245">
    <property type="term" value="P:lipid A biosynthetic process"/>
    <property type="evidence" value="ECO:0007669"/>
    <property type="project" value="UniProtKB-UniRule"/>
</dbReference>